<sequence length="671" mass="77569">MDLVFTSPDFNAPIIGSINPIGVEFICEVNSFGTLPIEEHGFMYGSTTDPRPENAEIIKLEGRPNKKIILKATHTLQPQKTYYVVAYFKTSEGYVFSPQVSFTSQGSSGFFHEKVELPNPLYFGDTIEIIGSGFSRIKENYKLKINQILEVDVISPTEKGFKFILPEEFSLFYDSFLSPTFKLDIGVYGKNTQLDIPYMFRKPEFKVDQKEIYNFNDEITIKGKYFTSLITSIRFTEAPELYNPSVILNDSTIVFQAVSNIPSPNPTLLVKIREEEYLIENIFTLNPSEFDPNQVYRINSNSTLSITGQNFNAIHDNYLYIDEKHPISSHFYLNYATENRFDLTSFSFQDIFLEDGEILDRNFEISIKSLGDFSKNKVKIEVIDPFFPYQNLPKSLLDRYSFEYFEQSFTANVENQIYLFLKNEIIKINHFEKSFSFVGSVPIGSQNILGGLFYLNTDDGKIIIGSQNKENTSNSHFIHLFDPQTNNVQRLTDIPDFSRSDFVKGSFYENGSIMLEIGKNKDGQVINEKWKLNLNQNTWSFEGPTEFKNGYISFKYNKEIYSFDDQNGSGIALNRLNPNTRNWEPITENLGNLGFPYGSKVILIQNKAYFLTRFNYMIELDMTNKATNIINIQNYLMFNHSFTFQTVYNVGNKIFFMKNNNMFLEFDLDLM</sequence>
<protein>
    <recommendedName>
        <fullName evidence="3">IPT/TIG domain-containing protein</fullName>
    </recommendedName>
</protein>
<gene>
    <name evidence="1" type="ORF">GCM10010993_31290</name>
</gene>
<accession>A0ABQ1N1M3</accession>
<evidence type="ECO:0008006" key="3">
    <source>
        <dbReference type="Google" id="ProtNLM"/>
    </source>
</evidence>
<dbReference type="SUPFAM" id="SSF117281">
    <property type="entry name" value="Kelch motif"/>
    <property type="match status" value="1"/>
</dbReference>
<dbReference type="EMBL" id="BMFD01000015">
    <property type="protein sequence ID" value="GGC50519.1"/>
    <property type="molecule type" value="Genomic_DNA"/>
</dbReference>
<keyword evidence="2" id="KW-1185">Reference proteome</keyword>
<organism evidence="1 2">
    <name type="scientific">Belliella aquatica</name>
    <dbReference type="NCBI Taxonomy" id="1323734"/>
    <lineage>
        <taxon>Bacteria</taxon>
        <taxon>Pseudomonadati</taxon>
        <taxon>Bacteroidota</taxon>
        <taxon>Cytophagia</taxon>
        <taxon>Cytophagales</taxon>
        <taxon>Cyclobacteriaceae</taxon>
        <taxon>Belliella</taxon>
    </lineage>
</organism>
<dbReference type="Proteomes" id="UP000635885">
    <property type="component" value="Unassembled WGS sequence"/>
</dbReference>
<dbReference type="InterPro" id="IPR015915">
    <property type="entry name" value="Kelch-typ_b-propeller"/>
</dbReference>
<dbReference type="Gene3D" id="2.120.10.80">
    <property type="entry name" value="Kelch-type beta propeller"/>
    <property type="match status" value="1"/>
</dbReference>
<evidence type="ECO:0000313" key="2">
    <source>
        <dbReference type="Proteomes" id="UP000635885"/>
    </source>
</evidence>
<evidence type="ECO:0000313" key="1">
    <source>
        <dbReference type="EMBL" id="GGC50519.1"/>
    </source>
</evidence>
<comment type="caution">
    <text evidence="1">The sequence shown here is derived from an EMBL/GenBank/DDBJ whole genome shotgun (WGS) entry which is preliminary data.</text>
</comment>
<name>A0ABQ1N1M3_9BACT</name>
<proteinExistence type="predicted"/>
<reference evidence="2" key="1">
    <citation type="journal article" date="2019" name="Int. J. Syst. Evol. Microbiol.">
        <title>The Global Catalogue of Microorganisms (GCM) 10K type strain sequencing project: providing services to taxonomists for standard genome sequencing and annotation.</title>
        <authorList>
            <consortium name="The Broad Institute Genomics Platform"/>
            <consortium name="The Broad Institute Genome Sequencing Center for Infectious Disease"/>
            <person name="Wu L."/>
            <person name="Ma J."/>
        </authorList>
    </citation>
    <scope>NUCLEOTIDE SEQUENCE [LARGE SCALE GENOMIC DNA]</scope>
    <source>
        <strain evidence="2">CGMCC 1.12479</strain>
    </source>
</reference>